<organism evidence="2 3">
    <name type="scientific">Pholiota conissans</name>
    <dbReference type="NCBI Taxonomy" id="109636"/>
    <lineage>
        <taxon>Eukaryota</taxon>
        <taxon>Fungi</taxon>
        <taxon>Dikarya</taxon>
        <taxon>Basidiomycota</taxon>
        <taxon>Agaricomycotina</taxon>
        <taxon>Agaricomycetes</taxon>
        <taxon>Agaricomycetidae</taxon>
        <taxon>Agaricales</taxon>
        <taxon>Agaricineae</taxon>
        <taxon>Strophariaceae</taxon>
        <taxon>Pholiota</taxon>
    </lineage>
</organism>
<comment type="caution">
    <text evidence="2">The sequence shown here is derived from an EMBL/GenBank/DDBJ whole genome shotgun (WGS) entry which is preliminary data.</text>
</comment>
<reference evidence="2" key="1">
    <citation type="submission" date="2020-11" db="EMBL/GenBank/DDBJ databases">
        <authorList>
            <consortium name="DOE Joint Genome Institute"/>
            <person name="Ahrendt S."/>
            <person name="Riley R."/>
            <person name="Andreopoulos W."/>
            <person name="Labutti K."/>
            <person name="Pangilinan J."/>
            <person name="Ruiz-Duenas F.J."/>
            <person name="Barrasa J.M."/>
            <person name="Sanchez-Garcia M."/>
            <person name="Camarero S."/>
            <person name="Miyauchi S."/>
            <person name="Serrano A."/>
            <person name="Linde D."/>
            <person name="Babiker R."/>
            <person name="Drula E."/>
            <person name="Ayuso-Fernandez I."/>
            <person name="Pacheco R."/>
            <person name="Padilla G."/>
            <person name="Ferreira P."/>
            <person name="Barriuso J."/>
            <person name="Kellner H."/>
            <person name="Castanera R."/>
            <person name="Alfaro M."/>
            <person name="Ramirez L."/>
            <person name="Pisabarro A.G."/>
            <person name="Kuo A."/>
            <person name="Tritt A."/>
            <person name="Lipzen A."/>
            <person name="He G."/>
            <person name="Yan M."/>
            <person name="Ng V."/>
            <person name="Cullen D."/>
            <person name="Martin F."/>
            <person name="Rosso M.-N."/>
            <person name="Henrissat B."/>
            <person name="Hibbett D."/>
            <person name="Martinez A.T."/>
            <person name="Grigoriev I.V."/>
        </authorList>
    </citation>
    <scope>NUCLEOTIDE SEQUENCE</scope>
    <source>
        <strain evidence="2">CIRM-BRFM 674</strain>
    </source>
</reference>
<feature type="compositionally biased region" description="Low complexity" evidence="1">
    <location>
        <begin position="13"/>
        <end position="25"/>
    </location>
</feature>
<sequence length="548" mass="62148">MSSQWPSNAIVRGGSVSEGSSTTSSPLNAVQRVRNDAPLTTTFNKELVEKVTVLITKEIRRLRGEMSILREELSDLRADINTFASQIAANLPFEVLTLIFEFVCCPEDSEDHFSTNINNSFWKKPAPDEDNERSRLRVGPFYISRVCSLWRDVALKSPKLWKSIRIAVDGSAHGSRRQAALLDYWLSHSGEHPLAVGFAEDLRACRGNRNIPTRTIDILAKHAHRLYIAELLMPKGWELALSRIGEEAKLLADLTFKPVHGCQPIDDVIPFTAPRLHTVRLSRYDPRDISVSLPMAQIKNLYVKNIFDPVLAISLYPNLRNCTINADVFGMGLQASLMAPWPKTYSLQSFKLILYSRLDLELLLRRLHLPELRSFELELTTGLPSMSLLVPFLKQSAFSLTTLRLCCKDEDQRLRHQDLVSCLQELRMIRDLSLDCGEVSSPVLELMNPRKISGPDVTQFGEMQMTETWRKMISPCLVPKLETLTWTGRIRFSPLILLYFLEVRWAHGQSGGGEVAKLRSATFVQTQLQLQARIVDRLRSEGMHIEIS</sequence>
<name>A0A9P5ZCE7_9AGAR</name>
<dbReference type="OrthoDB" id="2926061at2759"/>
<evidence type="ECO:0000256" key="1">
    <source>
        <dbReference type="SAM" id="MobiDB-lite"/>
    </source>
</evidence>
<accession>A0A9P5ZCE7</accession>
<dbReference type="Gene3D" id="1.20.1280.50">
    <property type="match status" value="1"/>
</dbReference>
<evidence type="ECO:0000313" key="3">
    <source>
        <dbReference type="Proteomes" id="UP000807469"/>
    </source>
</evidence>
<keyword evidence="3" id="KW-1185">Reference proteome</keyword>
<evidence type="ECO:0000313" key="2">
    <source>
        <dbReference type="EMBL" id="KAF9484558.1"/>
    </source>
</evidence>
<dbReference type="AlphaFoldDB" id="A0A9P5ZCE7"/>
<gene>
    <name evidence="2" type="ORF">BDN70DRAFT_989469</name>
</gene>
<protein>
    <recommendedName>
        <fullName evidence="4">F-box domain-containing protein</fullName>
    </recommendedName>
</protein>
<proteinExistence type="predicted"/>
<dbReference type="Proteomes" id="UP000807469">
    <property type="component" value="Unassembled WGS sequence"/>
</dbReference>
<feature type="region of interest" description="Disordered" evidence="1">
    <location>
        <begin position="1"/>
        <end position="29"/>
    </location>
</feature>
<dbReference type="EMBL" id="MU155142">
    <property type="protein sequence ID" value="KAF9484558.1"/>
    <property type="molecule type" value="Genomic_DNA"/>
</dbReference>
<evidence type="ECO:0008006" key="4">
    <source>
        <dbReference type="Google" id="ProtNLM"/>
    </source>
</evidence>